<dbReference type="SUPFAM" id="SSF51338">
    <property type="entry name" value="Composite domain of metallo-dependent hydrolases"/>
    <property type="match status" value="1"/>
</dbReference>
<evidence type="ECO:0000313" key="3">
    <source>
        <dbReference type="EMBL" id="SHG58345.1"/>
    </source>
</evidence>
<dbReference type="InterPro" id="IPR011059">
    <property type="entry name" value="Metal-dep_hydrolase_composite"/>
</dbReference>
<dbReference type="Pfam" id="PF07969">
    <property type="entry name" value="Amidohydro_3"/>
    <property type="match status" value="1"/>
</dbReference>
<accession>A0A1M5L056</accession>
<dbReference type="InterPro" id="IPR032466">
    <property type="entry name" value="Metal_Hydrolase"/>
</dbReference>
<dbReference type="AlphaFoldDB" id="A0A1M5L056"/>
<dbReference type="EMBL" id="FQWM01000001">
    <property type="protein sequence ID" value="SHG58345.1"/>
    <property type="molecule type" value="Genomic_DNA"/>
</dbReference>
<dbReference type="Proteomes" id="UP000184211">
    <property type="component" value="Unassembled WGS sequence"/>
</dbReference>
<dbReference type="Gene3D" id="2.30.40.10">
    <property type="entry name" value="Urease, subunit C, domain 1"/>
    <property type="match status" value="1"/>
</dbReference>
<evidence type="ECO:0000259" key="2">
    <source>
        <dbReference type="Pfam" id="PF07969"/>
    </source>
</evidence>
<sequence length="377" mass="40668">MQIRFENAEVLGATGFEQRSLGVAGSKLNAQADGRAVDLSGYWVLPAFVDIHGDGFERHLAPRRGALRDLGQGLMSVDAELAANGIATATLAQFYSWEGGMRGPEFARRFLAAHRSAEMLTDTLVQLRFETHLLEDYASFAALVEAFDVPYVVFNDHLPHDALNKGKRPPRHTGQALKSGRSPEAHLDLLKRLHAQADRVPEALKQLAQDLAARGVRLGSHDDATPDMRAGFQAMGIGLAEFPETLETARATKENTGHVILGAPNVVRGGSHSGKVSAAEVITEGLCDALASDYHYPALKQAVLRLVDDQILPLEKAWVLVSSGPASLLGLRDRGDLSDGKRADLVILDPKSRRIEATMVAGRFSHLTGGVAERLLG</sequence>
<dbReference type="InterPro" id="IPR051781">
    <property type="entry name" value="Metallo-dep_Hydrolase"/>
</dbReference>
<reference evidence="4" key="1">
    <citation type="submission" date="2016-11" db="EMBL/GenBank/DDBJ databases">
        <authorList>
            <person name="Varghese N."/>
            <person name="Submissions S."/>
        </authorList>
    </citation>
    <scope>NUCLEOTIDE SEQUENCE [LARGE SCALE GENOMIC DNA]</scope>
    <source>
        <strain evidence="4">DSM 28223</strain>
    </source>
</reference>
<dbReference type="NCBIfam" id="NF011987">
    <property type="entry name" value="PRK15446.2-3"/>
    <property type="match status" value="1"/>
</dbReference>
<dbReference type="InterPro" id="IPR012696">
    <property type="entry name" value="PhnM"/>
</dbReference>
<dbReference type="InterPro" id="IPR013108">
    <property type="entry name" value="Amidohydro_3"/>
</dbReference>
<protein>
    <submittedName>
        <fullName evidence="3">Alpha-D-ribose 1-methylphosphonate 5-triphosphate diphosphatase</fullName>
    </submittedName>
</protein>
<proteinExistence type="predicted"/>
<dbReference type="STRING" id="870908.SAMN04488044_1120"/>
<keyword evidence="4" id="KW-1185">Reference proteome</keyword>
<dbReference type="SUPFAM" id="SSF51556">
    <property type="entry name" value="Metallo-dependent hydrolases"/>
    <property type="match status" value="1"/>
</dbReference>
<dbReference type="OrthoDB" id="9785413at2"/>
<evidence type="ECO:0000313" key="4">
    <source>
        <dbReference type="Proteomes" id="UP000184211"/>
    </source>
</evidence>
<organism evidence="3 4">
    <name type="scientific">Cognatishimia maritima</name>
    <dbReference type="NCBI Taxonomy" id="870908"/>
    <lineage>
        <taxon>Bacteria</taxon>
        <taxon>Pseudomonadati</taxon>
        <taxon>Pseudomonadota</taxon>
        <taxon>Alphaproteobacteria</taxon>
        <taxon>Rhodobacterales</taxon>
        <taxon>Paracoccaceae</taxon>
        <taxon>Cognatishimia</taxon>
    </lineage>
</organism>
<dbReference type="GO" id="GO:0016810">
    <property type="term" value="F:hydrolase activity, acting on carbon-nitrogen (but not peptide) bonds"/>
    <property type="evidence" value="ECO:0007669"/>
    <property type="project" value="InterPro"/>
</dbReference>
<dbReference type="PIRSF" id="PIRSF038971">
    <property type="entry name" value="PhnM"/>
    <property type="match status" value="1"/>
</dbReference>
<gene>
    <name evidence="3" type="ORF">SAMN04488044_1120</name>
</gene>
<name>A0A1M5L056_9RHOB</name>
<feature type="region of interest" description="Disordered" evidence="1">
    <location>
        <begin position="160"/>
        <end position="181"/>
    </location>
</feature>
<dbReference type="GO" id="GO:0019700">
    <property type="term" value="P:organic phosphonate catabolic process"/>
    <property type="evidence" value="ECO:0007669"/>
    <property type="project" value="InterPro"/>
</dbReference>
<feature type="domain" description="Amidohydrolase 3" evidence="2">
    <location>
        <begin position="186"/>
        <end position="358"/>
    </location>
</feature>
<dbReference type="PANTHER" id="PTHR43135">
    <property type="entry name" value="ALPHA-D-RIBOSE 1-METHYLPHOSPHONATE 5-TRIPHOSPHATE DIPHOSPHATASE"/>
    <property type="match status" value="1"/>
</dbReference>
<evidence type="ECO:0000256" key="1">
    <source>
        <dbReference type="SAM" id="MobiDB-lite"/>
    </source>
</evidence>
<dbReference type="Gene3D" id="3.20.20.140">
    <property type="entry name" value="Metal-dependent hydrolases"/>
    <property type="match status" value="1"/>
</dbReference>
<dbReference type="RefSeq" id="WP_072791418.1">
    <property type="nucleotide sequence ID" value="NZ_FQWM01000001.1"/>
</dbReference>
<dbReference type="PANTHER" id="PTHR43135:SF3">
    <property type="entry name" value="ALPHA-D-RIBOSE 1-METHYLPHOSPHONATE 5-TRIPHOSPHATE DIPHOSPHATASE"/>
    <property type="match status" value="1"/>
</dbReference>